<dbReference type="AlphaFoldDB" id="A0A6G0XPY3"/>
<feature type="domain" description="Tyrosinase copper-binding" evidence="4">
    <location>
        <begin position="73"/>
        <end position="90"/>
    </location>
</feature>
<dbReference type="Gene3D" id="1.10.1280.10">
    <property type="entry name" value="Di-copper center containing domain from catechol oxidase"/>
    <property type="match status" value="1"/>
</dbReference>
<evidence type="ECO:0000313" key="7">
    <source>
        <dbReference type="Proteomes" id="UP000481153"/>
    </source>
</evidence>
<dbReference type="VEuPathDB" id="FungiDB:AeMF1_014234"/>
<dbReference type="PANTHER" id="PTHR11474">
    <property type="entry name" value="TYROSINASE FAMILY MEMBER"/>
    <property type="match status" value="1"/>
</dbReference>
<evidence type="ECO:0000256" key="1">
    <source>
        <dbReference type="ARBA" id="ARBA00022723"/>
    </source>
</evidence>
<sequence length="457" mass="50900">MLSLVLLVILASLSLVSSQTSPPPCPRVRKAWDQYSDAEKATYIQAIEASMDRGLFQSFMGIHQDRMNNREAHGTCMFLLWHRKFLVGFENMLRSLDPVAFGCVTLPYYDYVQHNLDYVNQQCTSIESCSAILRDLGGSSSFERTSSTVGGVPFRGINCVDAAPLDHFCEAPPCQTNGCVPRGRWTSTYFSPDVNFNRVKAAVFDGLSVATVTSAIELSVHNSVHNMLGGAMRNLYVSAADPIFYSHHATIDLLHTIYENCRIKPLGLSESQRRTDPRAFEGCVISGEPVNDNTTVLMEESTGGGQAVDAYFRDVPSKYGDLTDTTRLGNHSYSYDIGGLLGDMFTKCEASGNGLPVEEERRLKAQWASHVVRPVKSSQAKAFLSWRRDVHDQAQLQGVKDSEQEMEKMMVMLYENCLPGDVVDYPSEFKAMWRMEANTPTGRQSMRNTLIVRATSK</sequence>
<keyword evidence="1" id="KW-0479">Metal-binding</keyword>
<dbReference type="PROSITE" id="PS00498">
    <property type="entry name" value="TYROSINASE_2"/>
    <property type="match status" value="1"/>
</dbReference>
<dbReference type="Pfam" id="PF00264">
    <property type="entry name" value="Tyrosinase"/>
    <property type="match status" value="1"/>
</dbReference>
<dbReference type="InterPro" id="IPR002227">
    <property type="entry name" value="Tyrosinase_Cu-bd"/>
</dbReference>
<name>A0A6G0XPY3_9STRA</name>
<evidence type="ECO:0000256" key="2">
    <source>
        <dbReference type="ARBA" id="ARBA00023008"/>
    </source>
</evidence>
<evidence type="ECO:0000259" key="5">
    <source>
        <dbReference type="PROSITE" id="PS00498"/>
    </source>
</evidence>
<feature type="signal peptide" evidence="3">
    <location>
        <begin position="1"/>
        <end position="18"/>
    </location>
</feature>
<dbReference type="GO" id="GO:0016491">
    <property type="term" value="F:oxidoreductase activity"/>
    <property type="evidence" value="ECO:0007669"/>
    <property type="project" value="InterPro"/>
</dbReference>
<organism evidence="6 7">
    <name type="scientific">Aphanomyces euteiches</name>
    <dbReference type="NCBI Taxonomy" id="100861"/>
    <lineage>
        <taxon>Eukaryota</taxon>
        <taxon>Sar</taxon>
        <taxon>Stramenopiles</taxon>
        <taxon>Oomycota</taxon>
        <taxon>Saprolegniomycetes</taxon>
        <taxon>Saprolegniales</taxon>
        <taxon>Verrucalvaceae</taxon>
        <taxon>Aphanomyces</taxon>
    </lineage>
</organism>
<proteinExistence type="predicted"/>
<feature type="domain" description="Tyrosinase copper-binding" evidence="5">
    <location>
        <begin position="241"/>
        <end position="252"/>
    </location>
</feature>
<dbReference type="GO" id="GO:0046872">
    <property type="term" value="F:metal ion binding"/>
    <property type="evidence" value="ECO:0007669"/>
    <property type="project" value="UniProtKB-KW"/>
</dbReference>
<accession>A0A6G0XPY3</accession>
<keyword evidence="7" id="KW-1185">Reference proteome</keyword>
<dbReference type="PRINTS" id="PR00092">
    <property type="entry name" value="TYROSINASE"/>
</dbReference>
<dbReference type="PROSITE" id="PS00497">
    <property type="entry name" value="TYROSINASE_1"/>
    <property type="match status" value="1"/>
</dbReference>
<keyword evidence="3" id="KW-0732">Signal</keyword>
<evidence type="ECO:0000256" key="3">
    <source>
        <dbReference type="SAM" id="SignalP"/>
    </source>
</evidence>
<dbReference type="EMBL" id="VJMJ01000026">
    <property type="protein sequence ID" value="KAF0742591.1"/>
    <property type="molecule type" value="Genomic_DNA"/>
</dbReference>
<keyword evidence="2" id="KW-0186">Copper</keyword>
<dbReference type="SUPFAM" id="SSF48056">
    <property type="entry name" value="Di-copper centre-containing domain"/>
    <property type="match status" value="1"/>
</dbReference>
<reference evidence="6 7" key="1">
    <citation type="submission" date="2019-07" db="EMBL/GenBank/DDBJ databases">
        <title>Genomics analysis of Aphanomyces spp. identifies a new class of oomycete effector associated with host adaptation.</title>
        <authorList>
            <person name="Gaulin E."/>
        </authorList>
    </citation>
    <scope>NUCLEOTIDE SEQUENCE [LARGE SCALE GENOMIC DNA]</scope>
    <source>
        <strain evidence="6 7">ATCC 201684</strain>
    </source>
</reference>
<evidence type="ECO:0000259" key="4">
    <source>
        <dbReference type="PROSITE" id="PS00497"/>
    </source>
</evidence>
<dbReference type="InterPro" id="IPR050316">
    <property type="entry name" value="Tyrosinase/Hemocyanin"/>
</dbReference>
<protein>
    <recommendedName>
        <fullName evidence="4 5">Tyrosinase copper-binding domain-containing protein</fullName>
    </recommendedName>
</protein>
<evidence type="ECO:0000313" key="6">
    <source>
        <dbReference type="EMBL" id="KAF0742591.1"/>
    </source>
</evidence>
<dbReference type="InterPro" id="IPR008922">
    <property type="entry name" value="Di-copper_centre_dom_sf"/>
</dbReference>
<gene>
    <name evidence="6" type="ORF">Ae201684_002491</name>
</gene>
<comment type="caution">
    <text evidence="6">The sequence shown here is derived from an EMBL/GenBank/DDBJ whole genome shotgun (WGS) entry which is preliminary data.</text>
</comment>
<dbReference type="PANTHER" id="PTHR11474:SF126">
    <property type="entry name" value="TYROSINASE-LIKE PROTEIN TYR-1-RELATED"/>
    <property type="match status" value="1"/>
</dbReference>
<feature type="chain" id="PRO_5026206390" description="Tyrosinase copper-binding domain-containing protein" evidence="3">
    <location>
        <begin position="19"/>
        <end position="457"/>
    </location>
</feature>
<dbReference type="Proteomes" id="UP000481153">
    <property type="component" value="Unassembled WGS sequence"/>
</dbReference>